<reference evidence="4" key="1">
    <citation type="submission" date="2015-11" db="EMBL/GenBank/DDBJ databases">
        <authorList>
            <person name="Varghese N."/>
        </authorList>
    </citation>
    <scope>NUCLEOTIDE SEQUENCE [LARGE SCALE GENOMIC DNA]</scope>
    <source>
        <strain evidence="4">DSM 45899</strain>
    </source>
</reference>
<dbReference type="Proteomes" id="UP000198802">
    <property type="component" value="Unassembled WGS sequence"/>
</dbReference>
<dbReference type="RefSeq" id="WP_091271393.1">
    <property type="nucleotide sequence ID" value="NZ_FAOZ01000002.1"/>
</dbReference>
<dbReference type="GO" id="GO:0003677">
    <property type="term" value="F:DNA binding"/>
    <property type="evidence" value="ECO:0007669"/>
    <property type="project" value="InterPro"/>
</dbReference>
<name>A0A0S4QH73_9ACTN</name>
<dbReference type="InterPro" id="IPR047650">
    <property type="entry name" value="Transpos_IS110"/>
</dbReference>
<dbReference type="PANTHER" id="PTHR33055">
    <property type="entry name" value="TRANSPOSASE FOR INSERTION SEQUENCE ELEMENT IS1111A"/>
    <property type="match status" value="1"/>
</dbReference>
<accession>A0A0S4QH73</accession>
<dbReference type="NCBIfam" id="NF033542">
    <property type="entry name" value="transpos_IS110"/>
    <property type="match status" value="1"/>
</dbReference>
<keyword evidence="4" id="KW-1185">Reference proteome</keyword>
<dbReference type="InterPro" id="IPR002525">
    <property type="entry name" value="Transp_IS110-like_N"/>
</dbReference>
<feature type="domain" description="Transposase IS110-like N-terminal" evidence="1">
    <location>
        <begin position="10"/>
        <end position="159"/>
    </location>
</feature>
<dbReference type="InterPro" id="IPR003346">
    <property type="entry name" value="Transposase_20"/>
</dbReference>
<evidence type="ECO:0000259" key="2">
    <source>
        <dbReference type="Pfam" id="PF02371"/>
    </source>
</evidence>
<organism evidence="3 4">
    <name type="scientific">Parafrankia irregularis</name>
    <dbReference type="NCBI Taxonomy" id="795642"/>
    <lineage>
        <taxon>Bacteria</taxon>
        <taxon>Bacillati</taxon>
        <taxon>Actinomycetota</taxon>
        <taxon>Actinomycetes</taxon>
        <taxon>Frankiales</taxon>
        <taxon>Frankiaceae</taxon>
        <taxon>Parafrankia</taxon>
    </lineage>
</organism>
<dbReference type="Pfam" id="PF02371">
    <property type="entry name" value="Transposase_20"/>
    <property type="match status" value="1"/>
</dbReference>
<evidence type="ECO:0000313" key="3">
    <source>
        <dbReference type="EMBL" id="CUU54120.1"/>
    </source>
</evidence>
<dbReference type="Pfam" id="PF01548">
    <property type="entry name" value="DEDD_Tnp_IS110"/>
    <property type="match status" value="1"/>
</dbReference>
<dbReference type="GO" id="GO:0004803">
    <property type="term" value="F:transposase activity"/>
    <property type="evidence" value="ECO:0007669"/>
    <property type="project" value="InterPro"/>
</dbReference>
<dbReference type="GO" id="GO:0006313">
    <property type="term" value="P:DNA transposition"/>
    <property type="evidence" value="ECO:0007669"/>
    <property type="project" value="InterPro"/>
</dbReference>
<evidence type="ECO:0000313" key="4">
    <source>
        <dbReference type="Proteomes" id="UP000198802"/>
    </source>
</evidence>
<dbReference type="PANTHER" id="PTHR33055:SF16">
    <property type="entry name" value="TRANSPOSASE FOR INSERTION SEQUENCE ELEMENT IS1547"/>
    <property type="match status" value="1"/>
</dbReference>
<evidence type="ECO:0000259" key="1">
    <source>
        <dbReference type="Pfam" id="PF01548"/>
    </source>
</evidence>
<protein>
    <submittedName>
        <fullName evidence="3">Transposase</fullName>
    </submittedName>
</protein>
<gene>
    <name evidence="3" type="ORF">Ga0074812_102123</name>
</gene>
<sequence>MLAEHCDAAVGIDTHRDTHQAELALPTGFPVATCTISNDSTGFARLLAWITDHAPGPRVVVSIEGTRSYGVGLTRVLTAAGLFVIECEQPHRTVRRGTGKSDPVDAHLAVLAALRLDTGKLPVPRADGDREALRILLGARHDLTVTNTAQTNRLRALLLGGDDADRELARGSLTAGTLDWLSHRQEPRNPTREQTVRHAEIRRLATAVRENTRALKANAAQRQQIVDDLVPGLTERRGFGPVTAAQAVVSFSHTGRCRNDAAFAALAGTSPLQASSGRTVRHRLNRGGDRTLNSAIHTIALVRMRCCPTTRAYVTRRTAEGKTTREIRRCLKRYITREIYRALTAAPALTMTIAPAP</sequence>
<dbReference type="EMBL" id="FAOZ01000002">
    <property type="protein sequence ID" value="CUU54120.1"/>
    <property type="molecule type" value="Genomic_DNA"/>
</dbReference>
<dbReference type="AlphaFoldDB" id="A0A0S4QH73"/>
<proteinExistence type="predicted"/>
<feature type="domain" description="Transposase IS116/IS110/IS902 C-terminal" evidence="2">
    <location>
        <begin position="234"/>
        <end position="314"/>
    </location>
</feature>